<protein>
    <recommendedName>
        <fullName evidence="3">Transcriptional regulator</fullName>
    </recommendedName>
</protein>
<dbReference type="RefSeq" id="WP_229158493.1">
    <property type="nucleotide sequence ID" value="NZ_JAJEWP010000001.1"/>
</dbReference>
<gene>
    <name evidence="1" type="ORF">LJ739_07015</name>
</gene>
<organism evidence="1 2">
    <name type="scientific">Fluctibacter halophilus</name>
    <dbReference type="NCBI Taxonomy" id="226011"/>
    <lineage>
        <taxon>Bacteria</taxon>
        <taxon>Pseudomonadati</taxon>
        <taxon>Pseudomonadota</taxon>
        <taxon>Gammaproteobacteria</taxon>
        <taxon>Alteromonadales</taxon>
        <taxon>Alteromonadaceae</taxon>
        <taxon>Fluctibacter</taxon>
    </lineage>
</organism>
<comment type="caution">
    <text evidence="1">The sequence shown here is derived from an EMBL/GenBank/DDBJ whole genome shotgun (WGS) entry which is preliminary data.</text>
</comment>
<name>A0ABS8G5X6_9ALTE</name>
<evidence type="ECO:0000313" key="1">
    <source>
        <dbReference type="EMBL" id="MCC2615987.1"/>
    </source>
</evidence>
<evidence type="ECO:0000313" key="2">
    <source>
        <dbReference type="Proteomes" id="UP001520878"/>
    </source>
</evidence>
<dbReference type="EMBL" id="JAJEWP010000001">
    <property type="protein sequence ID" value="MCC2615987.1"/>
    <property type="molecule type" value="Genomic_DNA"/>
</dbReference>
<proteinExistence type="predicted"/>
<reference evidence="1 2" key="1">
    <citation type="submission" date="2021-10" db="EMBL/GenBank/DDBJ databases">
        <title>Draft genome of Aestuariibacter halophilus JC2043.</title>
        <authorList>
            <person name="Emsley S.A."/>
            <person name="Pfannmuller K.M."/>
            <person name="Ushijima B."/>
            <person name="Saw J.H."/>
            <person name="Videau P."/>
        </authorList>
    </citation>
    <scope>NUCLEOTIDE SEQUENCE [LARGE SCALE GENOMIC DNA]</scope>
    <source>
        <strain evidence="1 2">JC2043</strain>
    </source>
</reference>
<dbReference type="Proteomes" id="UP001520878">
    <property type="component" value="Unassembled WGS sequence"/>
</dbReference>
<keyword evidence="2" id="KW-1185">Reference proteome</keyword>
<accession>A0ABS8G5X6</accession>
<evidence type="ECO:0008006" key="3">
    <source>
        <dbReference type="Google" id="ProtNLM"/>
    </source>
</evidence>
<sequence>MTASNTLFAVLTGDIVESTTLSREGFTRVTTQLNRTLASIEQGFHAESLVFRGDSFQVKLPDATQAVAVATHLRLSLKSVASDCRISIGIGNVDNPAAPLANATGSAFIASGKGLDNMHKERLQLHTNSLTQATVLIVRCLDVLLTQATVRQAQALAVYFTDTSRQHQSVADALGTSRVNVTKLLNQSNYGLIEDMLNYCSTTLGALGDDR</sequence>